<dbReference type="EMBL" id="WUUT01000001">
    <property type="protein sequence ID" value="MXR50517.1"/>
    <property type="molecule type" value="Genomic_DNA"/>
</dbReference>
<accession>A0A6B0SZT6</accession>
<evidence type="ECO:0000313" key="2">
    <source>
        <dbReference type="EMBL" id="MXR50517.1"/>
    </source>
</evidence>
<gene>
    <name evidence="2" type="ORF">GRX03_02700</name>
</gene>
<evidence type="ECO:0008006" key="4">
    <source>
        <dbReference type="Google" id="ProtNLM"/>
    </source>
</evidence>
<organism evidence="2 3">
    <name type="scientific">Halovenus carboxidivorans</name>
    <dbReference type="NCBI Taxonomy" id="2692199"/>
    <lineage>
        <taxon>Archaea</taxon>
        <taxon>Methanobacteriati</taxon>
        <taxon>Methanobacteriota</taxon>
        <taxon>Stenosarchaea group</taxon>
        <taxon>Halobacteria</taxon>
        <taxon>Halobacteriales</taxon>
        <taxon>Haloarculaceae</taxon>
        <taxon>Halovenus</taxon>
    </lineage>
</organism>
<feature type="compositionally biased region" description="Basic and acidic residues" evidence="1">
    <location>
        <begin position="36"/>
        <end position="47"/>
    </location>
</feature>
<feature type="compositionally biased region" description="Polar residues" evidence="1">
    <location>
        <begin position="62"/>
        <end position="72"/>
    </location>
</feature>
<protein>
    <recommendedName>
        <fullName evidence="4">DUF4352 domain-containing protein</fullName>
    </recommendedName>
</protein>
<reference evidence="2 3" key="1">
    <citation type="submission" date="2019-12" db="EMBL/GenBank/DDBJ databases">
        <title>Isolation and characterization of three novel carbon monoxide-oxidizing members of Halobacteria from salione crusts and soils.</title>
        <authorList>
            <person name="Myers M.R."/>
            <person name="King G.M."/>
        </authorList>
    </citation>
    <scope>NUCLEOTIDE SEQUENCE [LARGE SCALE GENOMIC DNA]</scope>
    <source>
        <strain evidence="2 3">WSH3</strain>
    </source>
</reference>
<dbReference type="OrthoDB" id="275722at2157"/>
<evidence type="ECO:0000313" key="3">
    <source>
        <dbReference type="Proteomes" id="UP000466535"/>
    </source>
</evidence>
<name>A0A6B0SZT6_9EURY</name>
<proteinExistence type="predicted"/>
<feature type="region of interest" description="Disordered" evidence="1">
    <location>
        <begin position="1"/>
        <end position="72"/>
    </location>
</feature>
<sequence>MSEDDDAIEPYDRSRRPRSTDGRPSPPATDSGDATDPTRVDDSRPRTDSQSGPETLADAVSRTATSPTTVESRSVSATLVGVPQIDLRDFVYAHQLDPGEDDPRQVALFDIENRTDQRLRWRSARTKFIGTDEYTYGPAQLSLEPAQLGPGCHTRQVELEPNSKARMVTLVERLPRGVEVAKVVQTIPRRGAAQNERLVFAVE</sequence>
<dbReference type="RefSeq" id="WP_159762641.1">
    <property type="nucleotide sequence ID" value="NZ_WUUT01000001.1"/>
</dbReference>
<dbReference type="AlphaFoldDB" id="A0A6B0SZT6"/>
<dbReference type="Proteomes" id="UP000466535">
    <property type="component" value="Unassembled WGS sequence"/>
</dbReference>
<feature type="compositionally biased region" description="Basic and acidic residues" evidence="1">
    <location>
        <begin position="10"/>
        <end position="21"/>
    </location>
</feature>
<evidence type="ECO:0000256" key="1">
    <source>
        <dbReference type="SAM" id="MobiDB-lite"/>
    </source>
</evidence>
<comment type="caution">
    <text evidence="2">The sequence shown here is derived from an EMBL/GenBank/DDBJ whole genome shotgun (WGS) entry which is preliminary data.</text>
</comment>
<keyword evidence="3" id="KW-1185">Reference proteome</keyword>